<dbReference type="Pfam" id="PF24088">
    <property type="entry name" value="DUF7373"/>
    <property type="match status" value="1"/>
</dbReference>
<reference evidence="4" key="2">
    <citation type="submission" date="2016-02" db="EMBL/GenBank/DDBJ databases">
        <title>Draft genome sequence of five rapidly growing Mycobacterium species.</title>
        <authorList>
            <person name="Katahira K."/>
            <person name="Gotou Y."/>
            <person name="Iida K."/>
            <person name="Ogura Y."/>
            <person name="Hayashi T."/>
        </authorList>
    </citation>
    <scope>NUCLEOTIDE SEQUENCE [LARGE SCALE GENOMIC DNA]</scope>
    <source>
        <strain evidence="4">JCM15298</strain>
    </source>
</reference>
<reference evidence="4" key="1">
    <citation type="journal article" date="2016" name="Genome Announc.">
        <title>Draft Genome Sequences of Five Rapidly Growing Mycobacterium Species, M. thermoresistibile, M. fortuitum subsp. acetamidolyticum, M. canariasense, M. brisbanense, and M. novocastrense.</title>
        <authorList>
            <person name="Katahira K."/>
            <person name="Ogura Y."/>
            <person name="Gotoh Y."/>
            <person name="Hayashi T."/>
        </authorList>
    </citation>
    <scope>NUCLEOTIDE SEQUENCE [LARGE SCALE GENOMIC DNA]</scope>
    <source>
        <strain evidence="4">JCM15298</strain>
    </source>
</reference>
<dbReference type="Pfam" id="PF24092">
    <property type="entry name" value="DUF7373_C"/>
    <property type="match status" value="1"/>
</dbReference>
<dbReference type="InterPro" id="IPR055797">
    <property type="entry name" value="DUF7373"/>
</dbReference>
<evidence type="ECO:0000313" key="3">
    <source>
        <dbReference type="EMBL" id="GAS93947.1"/>
    </source>
</evidence>
<feature type="domain" description="DUF7373" evidence="2">
    <location>
        <begin position="252"/>
        <end position="385"/>
    </location>
</feature>
<dbReference type="InterPro" id="IPR056463">
    <property type="entry name" value="DUF7373_C"/>
</dbReference>
<evidence type="ECO:0000313" key="4">
    <source>
        <dbReference type="Proteomes" id="UP000069443"/>
    </source>
</evidence>
<dbReference type="EMBL" id="BCSY01000028">
    <property type="protein sequence ID" value="GAS93947.1"/>
    <property type="molecule type" value="Genomic_DNA"/>
</dbReference>
<sequence>MAVAACAHANDTPAASSSVAAPTASAPPIVSPAQLDVGSYPTAPQPPLGNAGSIETGVAVDARRMSEFVIGPWDVDPTLINPYLDTYYILANPLLLAQLGPESIAAAAQGHGFVNGFASARNSDKAVLVNAVLRFPDPAAAAAAATAMGDAASASPIGGAQPVRTPIAGHPEAVAVTYPFTPHGSDHPWAVVRSFSPHGTYVFMQLAQSSDGLDAAAGLVAKAIAAQGPVIDGFSPTDLKAFADVPLDPTGLLARTVPQTGDIAPTKNAVYPARAAMHFQTDPVASKTLFSDTGVTEVAMGKANVYQAREPLTALMITNGFNTEVLSEAGAKPADPVPALPESHCVARPKSFYCVAPAGRYAIEASGAPLRDVQQLVAAQYVLLTAK</sequence>
<keyword evidence="4" id="KW-1185">Reference proteome</keyword>
<organism evidence="3 4">
    <name type="scientific">Mycolicibacterium canariasense</name>
    <name type="common">Mycobacterium canariasense</name>
    <dbReference type="NCBI Taxonomy" id="228230"/>
    <lineage>
        <taxon>Bacteria</taxon>
        <taxon>Bacillati</taxon>
        <taxon>Actinomycetota</taxon>
        <taxon>Actinomycetes</taxon>
        <taxon>Mycobacteriales</taxon>
        <taxon>Mycobacteriaceae</taxon>
        <taxon>Mycolicibacterium</taxon>
    </lineage>
</organism>
<accession>A0A117I8Y1</accession>
<gene>
    <name evidence="3" type="ORF">RMCC_0913</name>
</gene>
<comment type="caution">
    <text evidence="3">The sequence shown here is derived from an EMBL/GenBank/DDBJ whole genome shotgun (WGS) entry which is preliminary data.</text>
</comment>
<evidence type="ECO:0000259" key="1">
    <source>
        <dbReference type="Pfam" id="PF24088"/>
    </source>
</evidence>
<evidence type="ECO:0000259" key="2">
    <source>
        <dbReference type="Pfam" id="PF24092"/>
    </source>
</evidence>
<dbReference type="STRING" id="228230.RMCC_0913"/>
<proteinExistence type="predicted"/>
<name>A0A117I8Y1_MYCCR</name>
<feature type="domain" description="DUF7373" evidence="1">
    <location>
        <begin position="49"/>
        <end position="247"/>
    </location>
</feature>
<protein>
    <submittedName>
        <fullName evidence="3">Uncharacterized protein</fullName>
    </submittedName>
</protein>
<dbReference type="Proteomes" id="UP000069443">
    <property type="component" value="Unassembled WGS sequence"/>
</dbReference>
<dbReference type="AlphaFoldDB" id="A0A117I8Y1"/>